<dbReference type="AlphaFoldDB" id="A0A2N3WJX0"/>
<dbReference type="OrthoDB" id="3207931at2"/>
<evidence type="ECO:0000313" key="4">
    <source>
        <dbReference type="Proteomes" id="UP000233750"/>
    </source>
</evidence>
<proteinExistence type="predicted"/>
<dbReference type="SUPFAM" id="SSF51735">
    <property type="entry name" value="NAD(P)-binding Rossmann-fold domains"/>
    <property type="match status" value="1"/>
</dbReference>
<dbReference type="InterPro" id="IPR016040">
    <property type="entry name" value="NAD(P)-bd_dom"/>
</dbReference>
<gene>
    <name evidence="3" type="ORF">ATK30_5047</name>
    <name evidence="2" type="ORF">H5411_21130</name>
</gene>
<feature type="domain" description="NAD(P)-binding" evidence="1">
    <location>
        <begin position="7"/>
        <end position="164"/>
    </location>
</feature>
<dbReference type="InterPro" id="IPR036291">
    <property type="entry name" value="NAD(P)-bd_dom_sf"/>
</dbReference>
<keyword evidence="4" id="KW-1185">Reference proteome</keyword>
<dbReference type="Proteomes" id="UP000233750">
    <property type="component" value="Unassembled WGS sequence"/>
</dbReference>
<evidence type="ECO:0000313" key="2">
    <source>
        <dbReference type="EMBL" id="MBB2501628.1"/>
    </source>
</evidence>
<reference evidence="2 5" key="2">
    <citation type="submission" date="2020-08" db="EMBL/GenBank/DDBJ databases">
        <title>Amycolatopsis echigonensis JCM 21831.</title>
        <authorList>
            <person name="Tedsree N."/>
            <person name="Kuncharoen N."/>
            <person name="Likhitwitayawuid K."/>
            <person name="Tanasupawat S."/>
        </authorList>
    </citation>
    <scope>NUCLEOTIDE SEQUENCE [LARGE SCALE GENOMIC DNA]</scope>
    <source>
        <strain evidence="2 5">JCM 21831</strain>
    </source>
</reference>
<dbReference type="InterPro" id="IPR051604">
    <property type="entry name" value="Ergot_Alk_Oxidoreductase"/>
</dbReference>
<accession>A0A2N3WJX0</accession>
<comment type="caution">
    <text evidence="3">The sequence shown here is derived from an EMBL/GenBank/DDBJ whole genome shotgun (WGS) entry which is preliminary data.</text>
</comment>
<dbReference type="EMBL" id="PJMY01000003">
    <property type="protein sequence ID" value="PKV94174.1"/>
    <property type="molecule type" value="Genomic_DNA"/>
</dbReference>
<dbReference type="Pfam" id="PF13460">
    <property type="entry name" value="NAD_binding_10"/>
    <property type="match status" value="1"/>
</dbReference>
<name>A0A2N3WJX0_9PSEU</name>
<sequence length="267" mass="28717">MTILITGARGGIGASLLRRLPDVRAASRAPDRLDLPAVQLDLANPSTFAPALAGVTGMFLYAEPTGIEDLLDAAVSAGVRRVVLLSSDSVTLPDAEHNALAQHHFLVERALLSAPLTATVLRPGGFATMTLGWAESVRTGQPVEQAYPDARLDVIHPEDIADVAELALSTGELDGETLSLGGPEVLSFRDQARILAEVLGREIELREPSRDQAVQQLRGHVPAPLAEAIVDYWAHLPGERARSVERITGRPGRTFRQWAMEYVAAFQ</sequence>
<dbReference type="Proteomes" id="UP000550260">
    <property type="component" value="Unassembled WGS sequence"/>
</dbReference>
<dbReference type="Gene3D" id="3.40.50.720">
    <property type="entry name" value="NAD(P)-binding Rossmann-like Domain"/>
    <property type="match status" value="1"/>
</dbReference>
<accession>A0A8E1W0M6</accession>
<dbReference type="PANTHER" id="PTHR43162">
    <property type="match status" value="1"/>
</dbReference>
<dbReference type="EMBL" id="JACJHR010000029">
    <property type="protein sequence ID" value="MBB2501628.1"/>
    <property type="molecule type" value="Genomic_DNA"/>
</dbReference>
<protein>
    <submittedName>
        <fullName evidence="2">NAD(P)H-binding protein</fullName>
    </submittedName>
    <submittedName>
        <fullName evidence="3">Uncharacterized protein YbjT (DUF2867 family)</fullName>
    </submittedName>
</protein>
<evidence type="ECO:0000259" key="1">
    <source>
        <dbReference type="Pfam" id="PF13460"/>
    </source>
</evidence>
<dbReference type="RefSeq" id="WP_101437644.1">
    <property type="nucleotide sequence ID" value="NZ_JACJHR010000029.1"/>
</dbReference>
<dbReference type="PANTHER" id="PTHR43162:SF1">
    <property type="entry name" value="PRESTALK A DIFFERENTIATION PROTEIN A"/>
    <property type="match status" value="1"/>
</dbReference>
<evidence type="ECO:0000313" key="3">
    <source>
        <dbReference type="EMBL" id="PKV94174.1"/>
    </source>
</evidence>
<evidence type="ECO:0000313" key="5">
    <source>
        <dbReference type="Proteomes" id="UP000550260"/>
    </source>
</evidence>
<organism evidence="3 4">
    <name type="scientific">Amycolatopsis echigonensis</name>
    <dbReference type="NCBI Taxonomy" id="2576905"/>
    <lineage>
        <taxon>Bacteria</taxon>
        <taxon>Bacillati</taxon>
        <taxon>Actinomycetota</taxon>
        <taxon>Actinomycetes</taxon>
        <taxon>Pseudonocardiales</taxon>
        <taxon>Pseudonocardiaceae</taxon>
        <taxon>Amycolatopsis</taxon>
    </lineage>
</organism>
<reference evidence="3 4" key="1">
    <citation type="submission" date="2017-12" db="EMBL/GenBank/DDBJ databases">
        <title>Sequencing the genomes of 1000 Actinobacteria strains.</title>
        <authorList>
            <person name="Klenk H.-P."/>
        </authorList>
    </citation>
    <scope>NUCLEOTIDE SEQUENCE [LARGE SCALE GENOMIC DNA]</scope>
    <source>
        <strain evidence="3 4">DSM 45165</strain>
    </source>
</reference>